<keyword evidence="1" id="KW-0472">Membrane</keyword>
<feature type="transmembrane region" description="Helical" evidence="1">
    <location>
        <begin position="42"/>
        <end position="63"/>
    </location>
</feature>
<dbReference type="AlphaFoldDB" id="A0A224XTR8"/>
<name>A0A224XTR8_9HEMI</name>
<organism evidence="2">
    <name type="scientific">Panstrongylus lignarius</name>
    <dbReference type="NCBI Taxonomy" id="156445"/>
    <lineage>
        <taxon>Eukaryota</taxon>
        <taxon>Metazoa</taxon>
        <taxon>Ecdysozoa</taxon>
        <taxon>Arthropoda</taxon>
        <taxon>Hexapoda</taxon>
        <taxon>Insecta</taxon>
        <taxon>Pterygota</taxon>
        <taxon>Neoptera</taxon>
        <taxon>Paraneoptera</taxon>
        <taxon>Hemiptera</taxon>
        <taxon>Heteroptera</taxon>
        <taxon>Panheteroptera</taxon>
        <taxon>Cimicomorpha</taxon>
        <taxon>Reduviidae</taxon>
        <taxon>Triatominae</taxon>
        <taxon>Panstrongylus</taxon>
    </lineage>
</organism>
<keyword evidence="1" id="KW-1133">Transmembrane helix</keyword>
<accession>A0A224XTR8</accession>
<proteinExistence type="predicted"/>
<dbReference type="EMBL" id="GFTR01000490">
    <property type="protein sequence ID" value="JAW15936.1"/>
    <property type="molecule type" value="Transcribed_RNA"/>
</dbReference>
<reference evidence="2" key="1">
    <citation type="journal article" date="2018" name="PLoS Negl. Trop. Dis.">
        <title>An insight into the salivary gland and fat body transcriptome of Panstrongylus lignarius (Hemiptera: Heteroptera), the main vector of Chagas disease in Peru.</title>
        <authorList>
            <person name="Nevoa J.C."/>
            <person name="Mendes M.T."/>
            <person name="da Silva M.V."/>
            <person name="Soares S.C."/>
            <person name="Oliveira C.J.F."/>
            <person name="Ribeiro J.M.C."/>
        </authorList>
    </citation>
    <scope>NUCLEOTIDE SEQUENCE</scope>
</reference>
<keyword evidence="1" id="KW-0812">Transmembrane</keyword>
<protein>
    <submittedName>
        <fullName evidence="2">Uncharacterized protein</fullName>
    </submittedName>
</protein>
<feature type="transmembrane region" description="Helical" evidence="1">
    <location>
        <begin position="15"/>
        <end position="36"/>
    </location>
</feature>
<evidence type="ECO:0000313" key="2">
    <source>
        <dbReference type="EMBL" id="JAW15936.1"/>
    </source>
</evidence>
<sequence length="73" mass="8814">MTAHRLHQMKIRRHYMLPIFPQFLLPITIWTTAHSMNPYRQISMHFFLFPFHPNLSLLLTYSLSFKTFQSSGF</sequence>
<evidence type="ECO:0000256" key="1">
    <source>
        <dbReference type="SAM" id="Phobius"/>
    </source>
</evidence>